<evidence type="ECO:0000313" key="1">
    <source>
        <dbReference type="EMBL" id="KAF3954894.1"/>
    </source>
</evidence>
<gene>
    <name evidence="1" type="ORF">CMV_019822</name>
</gene>
<name>A0A8J4QXF7_9ROSI</name>
<dbReference type="SUPFAM" id="SSF56112">
    <property type="entry name" value="Protein kinase-like (PK-like)"/>
    <property type="match status" value="1"/>
</dbReference>
<comment type="caution">
    <text evidence="1">The sequence shown here is derived from an EMBL/GenBank/DDBJ whole genome shotgun (WGS) entry which is preliminary data.</text>
</comment>
<sequence>MEHYEQNFKQWLQENYPSDQQGKYLNPEFLQILRDILRGIDYLHRVKKRCHGKLSETNIVIVNGRAKITGMVNDISKTYLDDYSDYKHLSTIVRRSFKTEQHDIPTELKLFLTYISKTEPSRLLNIENHPIFLSQLNGSSISELLLLDFCTG</sequence>
<proteinExistence type="predicted"/>
<dbReference type="EMBL" id="JRKL02003549">
    <property type="protein sequence ID" value="KAF3954894.1"/>
    <property type="molecule type" value="Genomic_DNA"/>
</dbReference>
<accession>A0A8J4QXF7</accession>
<dbReference type="Gene3D" id="1.10.510.10">
    <property type="entry name" value="Transferase(Phosphotransferase) domain 1"/>
    <property type="match status" value="1"/>
</dbReference>
<dbReference type="AlphaFoldDB" id="A0A8J4QXF7"/>
<reference evidence="1" key="1">
    <citation type="submission" date="2020-03" db="EMBL/GenBank/DDBJ databases">
        <title>Castanea mollissima Vanexum genome sequencing.</title>
        <authorList>
            <person name="Staton M."/>
        </authorList>
    </citation>
    <scope>NUCLEOTIDE SEQUENCE</scope>
    <source>
        <tissue evidence="1">Leaf</tissue>
    </source>
</reference>
<dbReference type="Proteomes" id="UP000737018">
    <property type="component" value="Unassembled WGS sequence"/>
</dbReference>
<organism evidence="1 2">
    <name type="scientific">Castanea mollissima</name>
    <name type="common">Chinese chestnut</name>
    <dbReference type="NCBI Taxonomy" id="60419"/>
    <lineage>
        <taxon>Eukaryota</taxon>
        <taxon>Viridiplantae</taxon>
        <taxon>Streptophyta</taxon>
        <taxon>Embryophyta</taxon>
        <taxon>Tracheophyta</taxon>
        <taxon>Spermatophyta</taxon>
        <taxon>Magnoliopsida</taxon>
        <taxon>eudicotyledons</taxon>
        <taxon>Gunneridae</taxon>
        <taxon>Pentapetalae</taxon>
        <taxon>rosids</taxon>
        <taxon>fabids</taxon>
        <taxon>Fagales</taxon>
        <taxon>Fagaceae</taxon>
        <taxon>Castanea</taxon>
    </lineage>
</organism>
<evidence type="ECO:0008006" key="3">
    <source>
        <dbReference type="Google" id="ProtNLM"/>
    </source>
</evidence>
<keyword evidence="2" id="KW-1185">Reference proteome</keyword>
<dbReference type="InterPro" id="IPR011009">
    <property type="entry name" value="Kinase-like_dom_sf"/>
</dbReference>
<protein>
    <recommendedName>
        <fullName evidence="3">Protein kinase domain-containing protein</fullName>
    </recommendedName>
</protein>
<dbReference type="OrthoDB" id="1590157at2759"/>
<evidence type="ECO:0000313" key="2">
    <source>
        <dbReference type="Proteomes" id="UP000737018"/>
    </source>
</evidence>